<accession>A0A0D2P9G4</accession>
<evidence type="ECO:0000313" key="1">
    <source>
        <dbReference type="EMBL" id="KJA25181.1"/>
    </source>
</evidence>
<gene>
    <name evidence="1" type="ORF">HYPSUDRAFT_214190</name>
</gene>
<name>A0A0D2P9G4_HYPSF</name>
<evidence type="ECO:0000313" key="2">
    <source>
        <dbReference type="Proteomes" id="UP000054270"/>
    </source>
</evidence>
<organism evidence="1 2">
    <name type="scientific">Hypholoma sublateritium (strain FD-334 SS-4)</name>
    <dbReference type="NCBI Taxonomy" id="945553"/>
    <lineage>
        <taxon>Eukaryota</taxon>
        <taxon>Fungi</taxon>
        <taxon>Dikarya</taxon>
        <taxon>Basidiomycota</taxon>
        <taxon>Agaricomycotina</taxon>
        <taxon>Agaricomycetes</taxon>
        <taxon>Agaricomycetidae</taxon>
        <taxon>Agaricales</taxon>
        <taxon>Agaricineae</taxon>
        <taxon>Strophariaceae</taxon>
        <taxon>Hypholoma</taxon>
    </lineage>
</organism>
<protein>
    <submittedName>
        <fullName evidence="1">Uncharacterized protein</fullName>
    </submittedName>
</protein>
<dbReference type="AlphaFoldDB" id="A0A0D2P9G4"/>
<keyword evidence="2" id="KW-1185">Reference proteome</keyword>
<dbReference type="Proteomes" id="UP000054270">
    <property type="component" value="Unassembled WGS sequence"/>
</dbReference>
<sequence length="166" mass="18089">MSIVTGPSPAPPMPHPLRRRLAHPLAAAAWTGVVILVGSSPLSSSHEGLRFLLVYDHPYTEHTALGDVTDIVDGIAPSSFHRPFDARDILTAIVTYTHRQTSFCSPLLPPIKTSLVIPCPSLIRHFPVVHRPCTRERIDRPAFRMSDTHAALSSWGVIPPSAPATK</sequence>
<reference evidence="2" key="1">
    <citation type="submission" date="2014-04" db="EMBL/GenBank/DDBJ databases">
        <title>Evolutionary Origins and Diversification of the Mycorrhizal Mutualists.</title>
        <authorList>
            <consortium name="DOE Joint Genome Institute"/>
            <consortium name="Mycorrhizal Genomics Consortium"/>
            <person name="Kohler A."/>
            <person name="Kuo A."/>
            <person name="Nagy L.G."/>
            <person name="Floudas D."/>
            <person name="Copeland A."/>
            <person name="Barry K.W."/>
            <person name="Cichocki N."/>
            <person name="Veneault-Fourrey C."/>
            <person name="LaButti K."/>
            <person name="Lindquist E.A."/>
            <person name="Lipzen A."/>
            <person name="Lundell T."/>
            <person name="Morin E."/>
            <person name="Murat C."/>
            <person name="Riley R."/>
            <person name="Ohm R."/>
            <person name="Sun H."/>
            <person name="Tunlid A."/>
            <person name="Henrissat B."/>
            <person name="Grigoriev I.V."/>
            <person name="Hibbett D.S."/>
            <person name="Martin F."/>
        </authorList>
    </citation>
    <scope>NUCLEOTIDE SEQUENCE [LARGE SCALE GENOMIC DNA]</scope>
    <source>
        <strain evidence="2">FD-334 SS-4</strain>
    </source>
</reference>
<proteinExistence type="predicted"/>
<dbReference type="EMBL" id="KN817533">
    <property type="protein sequence ID" value="KJA25181.1"/>
    <property type="molecule type" value="Genomic_DNA"/>
</dbReference>